<gene>
    <name evidence="1" type="ORF">SAMN02745176_00796</name>
</gene>
<dbReference type="RefSeq" id="WP_073024773.1">
    <property type="nucleotide sequence ID" value="NZ_FQZS01000005.1"/>
</dbReference>
<evidence type="ECO:0000313" key="2">
    <source>
        <dbReference type="Proteomes" id="UP000184442"/>
    </source>
</evidence>
<dbReference type="AlphaFoldDB" id="A0A1M6CIG9"/>
<dbReference type="STRING" id="1122184.SAMN02745176_00796"/>
<dbReference type="PANTHER" id="PTHR39162">
    <property type="entry name" value="GLL3345 PROTEIN"/>
    <property type="match status" value="1"/>
</dbReference>
<proteinExistence type="predicted"/>
<evidence type="ECO:0000313" key="1">
    <source>
        <dbReference type="EMBL" id="SHI60822.1"/>
    </source>
</evidence>
<accession>A0A1M6CIG9</accession>
<dbReference type="PANTHER" id="PTHR39162:SF1">
    <property type="entry name" value="SPORULATION PROTEIN YTFJ"/>
    <property type="match status" value="1"/>
</dbReference>
<organism evidence="1 2">
    <name type="scientific">Lutispora thermophila DSM 19022</name>
    <dbReference type="NCBI Taxonomy" id="1122184"/>
    <lineage>
        <taxon>Bacteria</taxon>
        <taxon>Bacillati</taxon>
        <taxon>Bacillota</taxon>
        <taxon>Clostridia</taxon>
        <taxon>Lutisporales</taxon>
        <taxon>Lutisporaceae</taxon>
        <taxon>Lutispora</taxon>
    </lineage>
</organism>
<dbReference type="Proteomes" id="UP000184442">
    <property type="component" value="Unassembled WGS sequence"/>
</dbReference>
<keyword evidence="2" id="KW-1185">Reference proteome</keyword>
<dbReference type="EMBL" id="FQZS01000005">
    <property type="protein sequence ID" value="SHI60822.1"/>
    <property type="molecule type" value="Genomic_DNA"/>
</dbReference>
<dbReference type="Pfam" id="PF09579">
    <property type="entry name" value="Spore_YtfJ"/>
    <property type="match status" value="1"/>
</dbReference>
<dbReference type="PIRSF" id="PIRSF021377">
    <property type="entry name" value="YtfJ"/>
    <property type="match status" value="1"/>
</dbReference>
<name>A0A1M6CIG9_9FIRM</name>
<dbReference type="OrthoDB" id="1711150at2"/>
<reference evidence="1 2" key="1">
    <citation type="submission" date="2016-11" db="EMBL/GenBank/DDBJ databases">
        <authorList>
            <person name="Jaros S."/>
            <person name="Januszkiewicz K."/>
            <person name="Wedrychowicz H."/>
        </authorList>
    </citation>
    <scope>NUCLEOTIDE SEQUENCE [LARGE SCALE GENOMIC DNA]</scope>
    <source>
        <strain evidence="1 2">DSM 19022</strain>
    </source>
</reference>
<dbReference type="InterPro" id="IPR014229">
    <property type="entry name" value="Spore_YtfJ"/>
</dbReference>
<sequence>MDKLLIDTSLELAFEKLKNFLKTETVIGEPITVGEVTLIPIVTVSFGCSGGAGQGTDAKGSEGGGGGLGVGAKISPDAVLVIKNGEVSLLQLKQKQNLDKLLNMVPELITKININKSENKNSDESVSKTEE</sequence>
<protein>
    <submittedName>
        <fullName evidence="1">Uncharacterized spore protein YtfJ</fullName>
    </submittedName>
</protein>